<reference evidence="3" key="1">
    <citation type="journal article" date="2014" name="Nat. Genet.">
        <title>Genome of the human hookworm Necator americanus.</title>
        <authorList>
            <person name="Tang Y.T."/>
            <person name="Gao X."/>
            <person name="Rosa B.A."/>
            <person name="Abubucker S."/>
            <person name="Hallsworth-Pepin K."/>
            <person name="Martin J."/>
            <person name="Tyagi R."/>
            <person name="Heizer E."/>
            <person name="Zhang X."/>
            <person name="Bhonagiri-Palsikar V."/>
            <person name="Minx P."/>
            <person name="Warren W.C."/>
            <person name="Wang Q."/>
            <person name="Zhan B."/>
            <person name="Hotez P.J."/>
            <person name="Sternberg P.W."/>
            <person name="Dougall A."/>
            <person name="Gaze S.T."/>
            <person name="Mulvenna J."/>
            <person name="Sotillo J."/>
            <person name="Ranganathan S."/>
            <person name="Rabelo E.M."/>
            <person name="Wilson R.K."/>
            <person name="Felgner P.L."/>
            <person name="Bethony J."/>
            <person name="Hawdon J.M."/>
            <person name="Gasser R.B."/>
            <person name="Loukas A."/>
            <person name="Mitreva M."/>
        </authorList>
    </citation>
    <scope>NUCLEOTIDE SEQUENCE [LARGE SCALE GENOMIC DNA]</scope>
</reference>
<dbReference type="PROSITE" id="PS51450">
    <property type="entry name" value="LRR"/>
    <property type="match status" value="2"/>
</dbReference>
<dbReference type="PRINTS" id="PR00019">
    <property type="entry name" value="LEURICHRPT"/>
</dbReference>
<evidence type="ECO:0000313" key="3">
    <source>
        <dbReference type="Proteomes" id="UP000053676"/>
    </source>
</evidence>
<dbReference type="STRING" id="51031.W2SNS5"/>
<proteinExistence type="predicted"/>
<dbReference type="PANTHER" id="PTHR24373">
    <property type="entry name" value="SLIT RELATED LEUCINE-RICH REPEAT NEURONAL PROTEIN"/>
    <property type="match status" value="1"/>
</dbReference>
<dbReference type="AlphaFoldDB" id="W2SNS5"/>
<dbReference type="KEGG" id="nai:NECAME_14295"/>
<dbReference type="Proteomes" id="UP000053676">
    <property type="component" value="Unassembled WGS sequence"/>
</dbReference>
<evidence type="ECO:0000313" key="2">
    <source>
        <dbReference type="EMBL" id="ETN71285.1"/>
    </source>
</evidence>
<accession>W2SNS5</accession>
<dbReference type="EMBL" id="KI668828">
    <property type="protein sequence ID" value="ETN71285.1"/>
    <property type="molecule type" value="Genomic_DNA"/>
</dbReference>
<dbReference type="OrthoDB" id="1394818at2759"/>
<dbReference type="Pfam" id="PF13855">
    <property type="entry name" value="LRR_8"/>
    <property type="match status" value="1"/>
</dbReference>
<name>W2SNS5_NECAM</name>
<sequence length="127" mass="13901">VLEELNLSSNELSTLSSSIFDLSALQVLRAHSNRIRTIPDLSASPSLQMLDLSNNALRDKTTRIVTGPALKQLDLTCNSALNLTSGTLSRNYKKPVALYDIGAQSKDRIQIGFSETSGSRNKSEFFI</sequence>
<dbReference type="InterPro" id="IPR032675">
    <property type="entry name" value="LRR_dom_sf"/>
</dbReference>
<gene>
    <name evidence="2" type="ORF">NECAME_14295</name>
</gene>
<dbReference type="Gene3D" id="3.80.10.10">
    <property type="entry name" value="Ribonuclease Inhibitor"/>
    <property type="match status" value="1"/>
</dbReference>
<dbReference type="SUPFAM" id="SSF52075">
    <property type="entry name" value="Outer arm dynein light chain 1"/>
    <property type="match status" value="1"/>
</dbReference>
<organism evidence="2 3">
    <name type="scientific">Necator americanus</name>
    <name type="common">Human hookworm</name>
    <dbReference type="NCBI Taxonomy" id="51031"/>
    <lineage>
        <taxon>Eukaryota</taxon>
        <taxon>Metazoa</taxon>
        <taxon>Ecdysozoa</taxon>
        <taxon>Nematoda</taxon>
        <taxon>Chromadorea</taxon>
        <taxon>Rhabditida</taxon>
        <taxon>Rhabditina</taxon>
        <taxon>Rhabditomorpha</taxon>
        <taxon>Strongyloidea</taxon>
        <taxon>Ancylostomatidae</taxon>
        <taxon>Bunostominae</taxon>
        <taxon>Necator</taxon>
    </lineage>
</organism>
<dbReference type="InterPro" id="IPR050328">
    <property type="entry name" value="Dev_Immune_Receptor"/>
</dbReference>
<feature type="non-terminal residue" evidence="2">
    <location>
        <position position="1"/>
    </location>
</feature>
<evidence type="ECO:0000256" key="1">
    <source>
        <dbReference type="ARBA" id="ARBA00022729"/>
    </source>
</evidence>
<keyword evidence="3" id="KW-1185">Reference proteome</keyword>
<keyword evidence="1" id="KW-0732">Signal</keyword>
<dbReference type="InterPro" id="IPR001611">
    <property type="entry name" value="Leu-rich_rpt"/>
</dbReference>
<dbReference type="PANTHER" id="PTHR24373:SF392">
    <property type="entry name" value="NEPHROCAN"/>
    <property type="match status" value="1"/>
</dbReference>
<protein>
    <submittedName>
        <fullName evidence="2">Leucine Rich repeat-containing domain protein</fullName>
    </submittedName>
</protein>